<proteinExistence type="predicted"/>
<feature type="region of interest" description="Disordered" evidence="1">
    <location>
        <begin position="137"/>
        <end position="158"/>
    </location>
</feature>
<reference evidence="2 3" key="1">
    <citation type="submission" date="2015-07" db="EMBL/GenBank/DDBJ databases">
        <title>The genome of Eufriesea mexicana.</title>
        <authorList>
            <person name="Pan H."/>
            <person name="Kapheim K."/>
        </authorList>
    </citation>
    <scope>NUCLEOTIDE SEQUENCE [LARGE SCALE GENOMIC DNA]</scope>
    <source>
        <strain evidence="2">0111107269</strain>
        <tissue evidence="2">Whole body</tissue>
    </source>
</reference>
<accession>A0A310SX25</accession>
<keyword evidence="3" id="KW-1185">Reference proteome</keyword>
<sequence>MAVVVLRARIIRVHDLHTSCKVHVRSCGTMIFHSWITLHNSSRRGSGLSHRPPKRPPEGAYLENSCEKILESPRTWNPSIGEGENHARHSMNIFVLGLLVKDYSQIRLPSKARALDEDTIRRTCEKILKTFSKLESSSIGEGKNDGSRDEEDQIDRTTRRPCLIAFDFNDE</sequence>
<evidence type="ECO:0000313" key="3">
    <source>
        <dbReference type="Proteomes" id="UP000250275"/>
    </source>
</evidence>
<gene>
    <name evidence="2" type="ORF">WN48_07480</name>
</gene>
<protein>
    <submittedName>
        <fullName evidence="2">Uncharacterized protein</fullName>
    </submittedName>
</protein>
<evidence type="ECO:0000313" key="2">
    <source>
        <dbReference type="EMBL" id="OAD62813.1"/>
    </source>
</evidence>
<dbReference type="EMBL" id="KQ759804">
    <property type="protein sequence ID" value="OAD62813.1"/>
    <property type="molecule type" value="Genomic_DNA"/>
</dbReference>
<name>A0A310SX25_9HYME</name>
<organism evidence="2 3">
    <name type="scientific">Eufriesea mexicana</name>
    <dbReference type="NCBI Taxonomy" id="516756"/>
    <lineage>
        <taxon>Eukaryota</taxon>
        <taxon>Metazoa</taxon>
        <taxon>Ecdysozoa</taxon>
        <taxon>Arthropoda</taxon>
        <taxon>Hexapoda</taxon>
        <taxon>Insecta</taxon>
        <taxon>Pterygota</taxon>
        <taxon>Neoptera</taxon>
        <taxon>Endopterygota</taxon>
        <taxon>Hymenoptera</taxon>
        <taxon>Apocrita</taxon>
        <taxon>Aculeata</taxon>
        <taxon>Apoidea</taxon>
        <taxon>Anthophila</taxon>
        <taxon>Apidae</taxon>
        <taxon>Eufriesea</taxon>
    </lineage>
</organism>
<dbReference type="AlphaFoldDB" id="A0A310SX25"/>
<evidence type="ECO:0000256" key="1">
    <source>
        <dbReference type="SAM" id="MobiDB-lite"/>
    </source>
</evidence>
<dbReference type="Proteomes" id="UP000250275">
    <property type="component" value="Unassembled WGS sequence"/>
</dbReference>